<dbReference type="RefSeq" id="WP_047391799.1">
    <property type="nucleotide sequence ID" value="NZ_FOQE01000013.1"/>
</dbReference>
<keyword evidence="3" id="KW-0949">S-adenosyl-L-methionine</keyword>
<evidence type="ECO:0000256" key="2">
    <source>
        <dbReference type="ARBA" id="ARBA00022679"/>
    </source>
</evidence>
<evidence type="ECO:0000256" key="1">
    <source>
        <dbReference type="ARBA" id="ARBA00022603"/>
    </source>
</evidence>
<name>A0A1I3C4N3_9LACT</name>
<dbReference type="AlphaFoldDB" id="A0A1I3C4N3"/>
<dbReference type="GO" id="GO:0003723">
    <property type="term" value="F:RNA binding"/>
    <property type="evidence" value="ECO:0007669"/>
    <property type="project" value="InterPro"/>
</dbReference>
<keyword evidence="7" id="KW-1185">Reference proteome</keyword>
<dbReference type="Proteomes" id="UP000198668">
    <property type="component" value="Unassembled WGS sequence"/>
</dbReference>
<feature type="domain" description="S-adenosylmethionine-dependent methyltransferase" evidence="4">
    <location>
        <begin position="177"/>
        <end position="343"/>
    </location>
</feature>
<gene>
    <name evidence="6" type="ORF">SAMN04489868_11325</name>
</gene>
<dbReference type="EMBL" id="FOQE01000013">
    <property type="protein sequence ID" value="SFH69504.1"/>
    <property type="molecule type" value="Genomic_DNA"/>
</dbReference>
<evidence type="ECO:0000259" key="4">
    <source>
        <dbReference type="Pfam" id="PF10672"/>
    </source>
</evidence>
<dbReference type="CDD" id="cd11572">
    <property type="entry name" value="RlmI_M_like"/>
    <property type="match status" value="1"/>
</dbReference>
<organism evidence="6 7">
    <name type="scientific">Pisciglobus halotolerans</name>
    <dbReference type="NCBI Taxonomy" id="745365"/>
    <lineage>
        <taxon>Bacteria</taxon>
        <taxon>Bacillati</taxon>
        <taxon>Bacillota</taxon>
        <taxon>Bacilli</taxon>
        <taxon>Lactobacillales</taxon>
        <taxon>Carnobacteriaceae</taxon>
    </lineage>
</organism>
<keyword evidence="1 6" id="KW-0489">Methyltransferase</keyword>
<keyword evidence="2 6" id="KW-0808">Transferase</keyword>
<dbReference type="InterPro" id="IPR015947">
    <property type="entry name" value="PUA-like_sf"/>
</dbReference>
<proteinExistence type="predicted"/>
<reference evidence="6 7" key="1">
    <citation type="submission" date="2016-10" db="EMBL/GenBank/DDBJ databases">
        <authorList>
            <person name="de Groot N.N."/>
        </authorList>
    </citation>
    <scope>NUCLEOTIDE SEQUENCE [LARGE SCALE GENOMIC DNA]</scope>
    <source>
        <strain evidence="6 7">DSM 27630</strain>
    </source>
</reference>
<dbReference type="Gene3D" id="3.30.750.80">
    <property type="entry name" value="RNA methyltransferase domain (HRMD) like"/>
    <property type="match status" value="1"/>
</dbReference>
<dbReference type="SUPFAM" id="SSF53335">
    <property type="entry name" value="S-adenosyl-L-methionine-dependent methyltransferases"/>
    <property type="match status" value="1"/>
</dbReference>
<dbReference type="CDD" id="cd02440">
    <property type="entry name" value="AdoMet_MTases"/>
    <property type="match status" value="1"/>
</dbReference>
<accession>A0A1I3C4N3</accession>
<dbReference type="PANTHER" id="PTHR43042">
    <property type="entry name" value="SAM-DEPENDENT METHYLTRANSFERASE"/>
    <property type="match status" value="1"/>
</dbReference>
<dbReference type="InterPro" id="IPR029063">
    <property type="entry name" value="SAM-dependent_MTases_sf"/>
</dbReference>
<feature type="domain" description="RlmI-like PUA" evidence="5">
    <location>
        <begin position="4"/>
        <end position="65"/>
    </location>
</feature>
<dbReference type="GO" id="GO:0008168">
    <property type="term" value="F:methyltransferase activity"/>
    <property type="evidence" value="ECO:0007669"/>
    <property type="project" value="UniProtKB-KW"/>
</dbReference>
<dbReference type="SUPFAM" id="SSF88697">
    <property type="entry name" value="PUA domain-like"/>
    <property type="match status" value="1"/>
</dbReference>
<dbReference type="Pfam" id="PF17785">
    <property type="entry name" value="PUA_3"/>
    <property type="match status" value="1"/>
</dbReference>
<dbReference type="InterPro" id="IPR019614">
    <property type="entry name" value="SAM-dep_methyl-trfase"/>
</dbReference>
<protein>
    <submittedName>
        <fullName evidence="6">23S rRNA (Cytosine1962-C5)-methyltransferase</fullName>
    </submittedName>
</protein>
<dbReference type="GO" id="GO:0032259">
    <property type="term" value="P:methylation"/>
    <property type="evidence" value="ECO:0007669"/>
    <property type="project" value="UniProtKB-KW"/>
</dbReference>
<dbReference type="Gene3D" id="3.40.50.150">
    <property type="entry name" value="Vaccinia Virus protein VP39"/>
    <property type="match status" value="1"/>
</dbReference>
<evidence type="ECO:0000259" key="5">
    <source>
        <dbReference type="Pfam" id="PF17785"/>
    </source>
</evidence>
<dbReference type="Pfam" id="PF10672">
    <property type="entry name" value="Methyltrans_SAM"/>
    <property type="match status" value="1"/>
</dbReference>
<dbReference type="Gene3D" id="2.30.130.10">
    <property type="entry name" value="PUA domain"/>
    <property type="match status" value="1"/>
</dbReference>
<evidence type="ECO:0000256" key="3">
    <source>
        <dbReference type="ARBA" id="ARBA00022691"/>
    </source>
</evidence>
<dbReference type="InterPro" id="IPR041532">
    <property type="entry name" value="RlmI-like_PUA"/>
</dbReference>
<evidence type="ECO:0000313" key="7">
    <source>
        <dbReference type="Proteomes" id="UP000198668"/>
    </source>
</evidence>
<sequence length="394" mass="44481">MKKVQLKTKAAQRVKKGYPLLVKEDFAHHINEPEGTIVTCLDQEKQPIALAYLAKQHKGDGWILTLDPKEKIGTAFFEQLFRKAEAARQSFVSAEDTSAFRLFNGEGDGLGGLTIDIYDQYAVFSWYSEGIFQHQSMILAAFLKATNMEIKGIYQKFRYPRKDQLVSEHTWGKTAPEPLIIIENGVHFAVYLNEGLMTGIFLDQHNVRRSLMEDYAAGRTVLNTFSYTGAFSVVAAMGGAVKTVSVDLANRSLPKTQEQFQVNGLPLDQQVIRVMDVFDYFRYAIKKGLAFDTVVVDPPSFARSKKRTFSVAKDYAALLEDVIEVTKDDGVIIASTNAANVSVKKFHQMIEAAFAAKRQQYRIIETYRLPEDFKVHPNFKEGNYLKVCVIQKES</sequence>
<evidence type="ECO:0000313" key="6">
    <source>
        <dbReference type="EMBL" id="SFH69504.1"/>
    </source>
</evidence>
<dbReference type="InterPro" id="IPR036974">
    <property type="entry name" value="PUA_sf"/>
</dbReference>
<dbReference type="PANTHER" id="PTHR43042:SF3">
    <property type="entry name" value="RIBOSOMAL RNA LARGE SUBUNIT METHYLTRANSFERASE YWBD-RELATED"/>
    <property type="match status" value="1"/>
</dbReference>
<dbReference type="OrthoDB" id="9805492at2"/>